<dbReference type="GeneID" id="25914974"/>
<name>A0A0L0F8C6_9EUKA</name>
<protein>
    <submittedName>
        <fullName evidence="2">Uncharacterized protein</fullName>
    </submittedName>
</protein>
<proteinExistence type="predicted"/>
<sequence>PWRAAKGVLSVSLRHAEVWLGGASATPSEGSLGAMAETWLGTAEVSTSGRSLGATYTRSMSAKSPLLTRRERKAAVAVDTHPVLEAMDGVTHQWTTIRERMRNHSPQRSLSRSLDDTEEPPVNELGDKLLRQRLRRLKRSVFGVEVGGDILERIN</sequence>
<reference evidence="2 3" key="1">
    <citation type="submission" date="2011-02" db="EMBL/GenBank/DDBJ databases">
        <title>The Genome Sequence of Sphaeroforma arctica JP610.</title>
        <authorList>
            <consortium name="The Broad Institute Genome Sequencing Platform"/>
            <person name="Russ C."/>
            <person name="Cuomo C."/>
            <person name="Young S.K."/>
            <person name="Zeng Q."/>
            <person name="Gargeya S."/>
            <person name="Alvarado L."/>
            <person name="Berlin A."/>
            <person name="Chapman S.B."/>
            <person name="Chen Z."/>
            <person name="Freedman E."/>
            <person name="Gellesch M."/>
            <person name="Goldberg J."/>
            <person name="Griggs A."/>
            <person name="Gujja S."/>
            <person name="Heilman E."/>
            <person name="Heiman D."/>
            <person name="Howarth C."/>
            <person name="Mehta T."/>
            <person name="Neiman D."/>
            <person name="Pearson M."/>
            <person name="Roberts A."/>
            <person name="Saif S."/>
            <person name="Shea T."/>
            <person name="Shenoy N."/>
            <person name="Sisk P."/>
            <person name="Stolte C."/>
            <person name="Sykes S."/>
            <person name="White J."/>
            <person name="Yandava C."/>
            <person name="Burger G."/>
            <person name="Gray M.W."/>
            <person name="Holland P.W.H."/>
            <person name="King N."/>
            <person name="Lang F.B.F."/>
            <person name="Roger A.J."/>
            <person name="Ruiz-Trillo I."/>
            <person name="Haas B."/>
            <person name="Nusbaum C."/>
            <person name="Birren B."/>
        </authorList>
    </citation>
    <scope>NUCLEOTIDE SEQUENCE [LARGE SCALE GENOMIC DNA]</scope>
    <source>
        <strain evidence="2 3">JP610</strain>
    </source>
</reference>
<gene>
    <name evidence="2" type="ORF">SARC_14470</name>
</gene>
<feature type="region of interest" description="Disordered" evidence="1">
    <location>
        <begin position="100"/>
        <end position="122"/>
    </location>
</feature>
<evidence type="ECO:0000313" key="3">
    <source>
        <dbReference type="Proteomes" id="UP000054560"/>
    </source>
</evidence>
<dbReference type="RefSeq" id="XP_014146872.1">
    <property type="nucleotide sequence ID" value="XM_014291397.1"/>
</dbReference>
<accession>A0A0L0F8C6</accession>
<dbReference type="AlphaFoldDB" id="A0A0L0F8C6"/>
<keyword evidence="3" id="KW-1185">Reference proteome</keyword>
<feature type="non-terminal residue" evidence="2">
    <location>
        <position position="1"/>
    </location>
</feature>
<organism evidence="2 3">
    <name type="scientific">Sphaeroforma arctica JP610</name>
    <dbReference type="NCBI Taxonomy" id="667725"/>
    <lineage>
        <taxon>Eukaryota</taxon>
        <taxon>Ichthyosporea</taxon>
        <taxon>Ichthyophonida</taxon>
        <taxon>Sphaeroforma</taxon>
    </lineage>
</organism>
<evidence type="ECO:0000256" key="1">
    <source>
        <dbReference type="SAM" id="MobiDB-lite"/>
    </source>
</evidence>
<dbReference type="EMBL" id="KQ246263">
    <property type="protein sequence ID" value="KNC72970.1"/>
    <property type="molecule type" value="Genomic_DNA"/>
</dbReference>
<dbReference type="Proteomes" id="UP000054560">
    <property type="component" value="Unassembled WGS sequence"/>
</dbReference>
<evidence type="ECO:0000313" key="2">
    <source>
        <dbReference type="EMBL" id="KNC72970.1"/>
    </source>
</evidence>